<evidence type="ECO:0000313" key="3">
    <source>
        <dbReference type="Proteomes" id="UP001227230"/>
    </source>
</evidence>
<dbReference type="InterPro" id="IPR005031">
    <property type="entry name" value="COQ10_START"/>
</dbReference>
<dbReference type="Gene3D" id="3.30.530.20">
    <property type="match status" value="1"/>
</dbReference>
<evidence type="ECO:0000259" key="1">
    <source>
        <dbReference type="Pfam" id="PF03364"/>
    </source>
</evidence>
<dbReference type="Pfam" id="PF03364">
    <property type="entry name" value="Polyketide_cyc"/>
    <property type="match status" value="1"/>
</dbReference>
<reference evidence="2 3" key="1">
    <citation type="journal article" date="2023" name="Hortic Res">
        <title>The complete reference genome for grapevine (Vitis vinifera L.) genetics and breeding.</title>
        <authorList>
            <person name="Shi X."/>
            <person name="Cao S."/>
            <person name="Wang X."/>
            <person name="Huang S."/>
            <person name="Wang Y."/>
            <person name="Liu Z."/>
            <person name="Liu W."/>
            <person name="Leng X."/>
            <person name="Peng Y."/>
            <person name="Wang N."/>
            <person name="Wang Y."/>
            <person name="Ma Z."/>
            <person name="Xu X."/>
            <person name="Zhang F."/>
            <person name="Xue H."/>
            <person name="Zhong H."/>
            <person name="Wang Y."/>
            <person name="Zhang K."/>
            <person name="Velt A."/>
            <person name="Avia K."/>
            <person name="Holtgrawe D."/>
            <person name="Grimplet J."/>
            <person name="Matus J.T."/>
            <person name="Ware D."/>
            <person name="Wu X."/>
            <person name="Wang H."/>
            <person name="Liu C."/>
            <person name="Fang Y."/>
            <person name="Rustenholz C."/>
            <person name="Cheng Z."/>
            <person name="Xiao H."/>
            <person name="Zhou Y."/>
        </authorList>
    </citation>
    <scope>NUCLEOTIDE SEQUENCE [LARGE SCALE GENOMIC DNA]</scope>
    <source>
        <strain evidence="3">cv. Pinot noir / PN40024</strain>
        <tissue evidence="2">Leaf</tissue>
    </source>
</reference>
<dbReference type="EMBL" id="CP126654">
    <property type="protein sequence ID" value="WJZ90561.1"/>
    <property type="molecule type" value="Genomic_DNA"/>
</dbReference>
<evidence type="ECO:0000313" key="2">
    <source>
        <dbReference type="EMBL" id="WJZ90561.1"/>
    </source>
</evidence>
<organism evidence="2 3">
    <name type="scientific">Vitis vinifera</name>
    <name type="common">Grape</name>
    <dbReference type="NCBI Taxonomy" id="29760"/>
    <lineage>
        <taxon>Eukaryota</taxon>
        <taxon>Viridiplantae</taxon>
        <taxon>Streptophyta</taxon>
        <taxon>Embryophyta</taxon>
        <taxon>Tracheophyta</taxon>
        <taxon>Spermatophyta</taxon>
        <taxon>Magnoliopsida</taxon>
        <taxon>eudicotyledons</taxon>
        <taxon>Gunneridae</taxon>
        <taxon>Pentapetalae</taxon>
        <taxon>rosids</taxon>
        <taxon>Vitales</taxon>
        <taxon>Vitaceae</taxon>
        <taxon>Viteae</taxon>
        <taxon>Vitis</taxon>
    </lineage>
</organism>
<dbReference type="Proteomes" id="UP001227230">
    <property type="component" value="Chromosome 7"/>
</dbReference>
<name>A0ABY9C6A0_VITVI</name>
<keyword evidence="3" id="KW-1185">Reference proteome</keyword>
<protein>
    <recommendedName>
        <fullName evidence="1">Coenzyme Q-binding protein COQ10 START domain-containing protein</fullName>
    </recommendedName>
</protein>
<dbReference type="SUPFAM" id="SSF55961">
    <property type="entry name" value="Bet v1-like"/>
    <property type="match status" value="1"/>
</dbReference>
<dbReference type="InterPro" id="IPR023393">
    <property type="entry name" value="START-like_dom_sf"/>
</dbReference>
<gene>
    <name evidence="2" type="ORF">VitviT2T_009697</name>
</gene>
<proteinExistence type="predicted"/>
<sequence>MDLLIPNMRAFPISSGTPHTLFFRDGGTSPGATAAANRIRSPSSSSSSHALVGAAAAAAASPKLFSYKFGYSNEDSTSFGGDADGDEEIEVEKLENNGVEEVEIEKLGNNSRRIRSKIVIDANLHTVWSILTDYEGLADFIPGLAVSQLVEKGEKFARLFQIGQQDLAFGLKFNAKGIVDCYEKDLESLPFGEKRDIEFKMIEGDFQIFEGKWSIEQRNTNTWEGKDSSVGQEFYTTLTYVVDVEPKRWLPVYLVEGRLSREIKMNLTCIREEAKKRTHNPLSAQ</sequence>
<dbReference type="CDD" id="cd08866">
    <property type="entry name" value="SRPBCC_11"/>
    <property type="match status" value="1"/>
</dbReference>
<dbReference type="PANTHER" id="PTHR34060:SF1">
    <property type="entry name" value="POLYKETIDE CYCLASE _ DEHYDRASE AND LIPID TRANSPORT PROTEIN"/>
    <property type="match status" value="1"/>
</dbReference>
<dbReference type="PANTHER" id="PTHR34060">
    <property type="entry name" value="POLYKETIDE CYCLASE / DEHYDRASE AND LIPID TRANSPORT PROTEIN"/>
    <property type="match status" value="1"/>
</dbReference>
<feature type="domain" description="Coenzyme Q-binding protein COQ10 START" evidence="1">
    <location>
        <begin position="120"/>
        <end position="268"/>
    </location>
</feature>
<accession>A0ABY9C6A0</accession>